<evidence type="ECO:0000313" key="13">
    <source>
        <dbReference type="Proteomes" id="UP000748308"/>
    </source>
</evidence>
<dbReference type="InterPro" id="IPR018076">
    <property type="entry name" value="T2SS_GspF_dom"/>
</dbReference>
<organism evidence="12 13">
    <name type="scientific">Eiseniibacteriota bacterium</name>
    <dbReference type="NCBI Taxonomy" id="2212470"/>
    <lineage>
        <taxon>Bacteria</taxon>
        <taxon>Candidatus Eiseniibacteriota</taxon>
    </lineage>
</organism>
<evidence type="ECO:0000256" key="2">
    <source>
        <dbReference type="ARBA" id="ARBA00005745"/>
    </source>
</evidence>
<keyword evidence="6 9" id="KW-0812">Transmembrane</keyword>
<dbReference type="FunFam" id="1.20.81.30:FF:000001">
    <property type="entry name" value="Type II secretion system protein F"/>
    <property type="match status" value="2"/>
</dbReference>
<gene>
    <name evidence="12" type="ORF">FJY75_07575</name>
</gene>
<dbReference type="AlphaFoldDB" id="A0A937XC97"/>
<dbReference type="PROSITE" id="PS00874">
    <property type="entry name" value="T2SP_F"/>
    <property type="match status" value="1"/>
</dbReference>
<evidence type="ECO:0000256" key="3">
    <source>
        <dbReference type="ARBA" id="ARBA00022448"/>
    </source>
</evidence>
<evidence type="ECO:0000259" key="11">
    <source>
        <dbReference type="Pfam" id="PF00482"/>
    </source>
</evidence>
<dbReference type="Pfam" id="PF00482">
    <property type="entry name" value="T2SSF"/>
    <property type="match status" value="2"/>
</dbReference>
<keyword evidence="7 10" id="KW-1133">Transmembrane helix</keyword>
<dbReference type="InterPro" id="IPR003004">
    <property type="entry name" value="GspF/PilC"/>
</dbReference>
<evidence type="ECO:0000313" key="12">
    <source>
        <dbReference type="EMBL" id="MBM3317697.1"/>
    </source>
</evidence>
<evidence type="ECO:0000256" key="5">
    <source>
        <dbReference type="ARBA" id="ARBA00022519"/>
    </source>
</evidence>
<evidence type="ECO:0000256" key="4">
    <source>
        <dbReference type="ARBA" id="ARBA00022475"/>
    </source>
</evidence>
<dbReference type="PRINTS" id="PR00812">
    <property type="entry name" value="BCTERIALGSPF"/>
</dbReference>
<dbReference type="Gene3D" id="1.20.81.30">
    <property type="entry name" value="Type II secretion system (T2SS), domain F"/>
    <property type="match status" value="2"/>
</dbReference>
<evidence type="ECO:0000256" key="1">
    <source>
        <dbReference type="ARBA" id="ARBA00004429"/>
    </source>
</evidence>
<dbReference type="EMBL" id="VGIY01000170">
    <property type="protein sequence ID" value="MBM3317697.1"/>
    <property type="molecule type" value="Genomic_DNA"/>
</dbReference>
<keyword evidence="4" id="KW-1003">Cell membrane</keyword>
<comment type="similarity">
    <text evidence="2 9">Belongs to the GSP F family.</text>
</comment>
<dbReference type="GO" id="GO:0005886">
    <property type="term" value="C:plasma membrane"/>
    <property type="evidence" value="ECO:0007669"/>
    <property type="project" value="UniProtKB-SubCell"/>
</dbReference>
<comment type="subcellular location">
    <subcellularLocation>
        <location evidence="1">Cell inner membrane</location>
        <topology evidence="1">Multi-pass membrane protein</topology>
    </subcellularLocation>
    <subcellularLocation>
        <location evidence="9">Cell membrane</location>
        <topology evidence="9">Multi-pass membrane protein</topology>
    </subcellularLocation>
</comment>
<dbReference type="InterPro" id="IPR042094">
    <property type="entry name" value="T2SS_GspF_sf"/>
</dbReference>
<feature type="transmembrane region" description="Helical" evidence="10">
    <location>
        <begin position="379"/>
        <end position="400"/>
    </location>
</feature>
<comment type="caution">
    <text evidence="12">The sequence shown here is derived from an EMBL/GenBank/DDBJ whole genome shotgun (WGS) entry which is preliminary data.</text>
</comment>
<evidence type="ECO:0000256" key="6">
    <source>
        <dbReference type="ARBA" id="ARBA00022692"/>
    </source>
</evidence>
<dbReference type="PANTHER" id="PTHR30012:SF0">
    <property type="entry name" value="TYPE II SECRETION SYSTEM PROTEIN F-RELATED"/>
    <property type="match status" value="1"/>
</dbReference>
<feature type="domain" description="Type II secretion system protein GspF" evidence="11">
    <location>
        <begin position="276"/>
        <end position="398"/>
    </location>
</feature>
<feature type="domain" description="Type II secretion system protein GspF" evidence="11">
    <location>
        <begin position="73"/>
        <end position="196"/>
    </location>
</feature>
<dbReference type="Proteomes" id="UP000748308">
    <property type="component" value="Unassembled WGS sequence"/>
</dbReference>
<keyword evidence="8 10" id="KW-0472">Membrane</keyword>
<protein>
    <submittedName>
        <fullName evidence="12">Type II secretion system F family protein</fullName>
    </submittedName>
</protein>
<proteinExistence type="inferred from homology"/>
<reference evidence="12" key="1">
    <citation type="submission" date="2019-03" db="EMBL/GenBank/DDBJ databases">
        <title>Lake Tanganyika Metagenome-Assembled Genomes (MAGs).</title>
        <authorList>
            <person name="Tran P."/>
        </authorList>
    </citation>
    <scope>NUCLEOTIDE SEQUENCE</scope>
    <source>
        <strain evidence="12">M_DeepCast_400m_m2_100</strain>
    </source>
</reference>
<evidence type="ECO:0000256" key="8">
    <source>
        <dbReference type="ARBA" id="ARBA00023136"/>
    </source>
</evidence>
<feature type="transmembrane region" description="Helical" evidence="10">
    <location>
        <begin position="227"/>
        <end position="245"/>
    </location>
</feature>
<evidence type="ECO:0000256" key="7">
    <source>
        <dbReference type="ARBA" id="ARBA00022989"/>
    </source>
</evidence>
<dbReference type="PANTHER" id="PTHR30012">
    <property type="entry name" value="GENERAL SECRETION PATHWAY PROTEIN"/>
    <property type="match status" value="1"/>
</dbReference>
<dbReference type="GO" id="GO:0009306">
    <property type="term" value="P:protein secretion"/>
    <property type="evidence" value="ECO:0007669"/>
    <property type="project" value="InterPro"/>
</dbReference>
<sequence length="413" mass="43879">MGQYAYVAKGKAGEELSGFLAATDADEAIRRLHAQGLVVLHVAEGRQAQGSALRRTLGALAFGRVGSRDLALFSRQFATVLQAGIPLVRALRGLAADTSSRLLARALRDVAERISRGESLADALAAHPEAFSRMFVSMVQAGERAGTLDEIAEQLALYLEKVDVIKTKVRSAVAYPLFVLGFALLATGFLLFVIVPTFAEIYSDLGQDLPAMTRAVVAASDAVRGHLALSLAIFVAAVAGIGLLARTAAGSRARDALVLRIPIIGPLVRKSVMSRFARTLGILARSGIPLLEALELVRSAAGNAVVARGVEEARELVRAGHGITESFRATGRFPEMVLQLMATGEESGELDDMLIKAADFYDRQVEAMVHALASLIEPLMIVCVGALIGAVVVSMFLPIFHMGEAVMRGGYDF</sequence>
<name>A0A937XC97_UNCEI</name>
<feature type="transmembrane region" description="Helical" evidence="10">
    <location>
        <begin position="173"/>
        <end position="195"/>
    </location>
</feature>
<keyword evidence="3 9" id="KW-0813">Transport</keyword>
<evidence type="ECO:0000256" key="10">
    <source>
        <dbReference type="SAM" id="Phobius"/>
    </source>
</evidence>
<evidence type="ECO:0000256" key="9">
    <source>
        <dbReference type="RuleBase" id="RU003923"/>
    </source>
</evidence>
<accession>A0A937XC97</accession>
<keyword evidence="5" id="KW-0997">Cell inner membrane</keyword>
<dbReference type="InterPro" id="IPR001992">
    <property type="entry name" value="T2SS_GspF/T4SS_PilC_CS"/>
</dbReference>